<keyword evidence="5 8" id="KW-1133">Transmembrane helix</keyword>
<dbReference type="EMBL" id="CP009302">
    <property type="protein sequence ID" value="AJC12653.1"/>
    <property type="molecule type" value="Genomic_DNA"/>
</dbReference>
<sequence length="113" mass="11551">MSAITRSWALLGAAIVCELFGTTFIKLSNGFTEPAFVVGVAISYLASFSLFSFALKRLPLGLSYGVWGGIGTIGTAVIGALVFGEPVTVLMGLGIALIIAGVAFMNAGTDTEA</sequence>
<dbReference type="Pfam" id="PF00893">
    <property type="entry name" value="Multi_Drug_Res"/>
    <property type="match status" value="1"/>
</dbReference>
<dbReference type="AlphaFoldDB" id="A0A0A8B771"/>
<keyword evidence="10" id="KW-1185">Reference proteome</keyword>
<dbReference type="OrthoDB" id="3175079at2"/>
<comment type="similarity">
    <text evidence="7">Belongs to the drug/metabolite transporter (DMT) superfamily. Small multidrug resistance (SMR) (TC 2.A.7.1) family.</text>
</comment>
<reference evidence="9 10" key="2">
    <citation type="journal article" date="2015" name="Genome Announc.">
        <title>Complete Genome Sequence of Coriobacteriaceae Strain 68-1-3, a Novel Mucus-Degrading Isolate from the Swine Intestinal Tract.</title>
        <authorList>
            <person name="Looft T."/>
            <person name="Bayles D.O."/>
            <person name="Alt D.P."/>
            <person name="Stanton T.B."/>
        </authorList>
    </citation>
    <scope>NUCLEOTIDE SEQUENCE [LARGE SCALE GENOMIC DNA]</scope>
    <source>
        <strain evidence="9 10">68-1-3</strain>
    </source>
</reference>
<keyword evidence="6 8" id="KW-0472">Membrane</keyword>
<dbReference type="KEGG" id="cbac:JI75_08340"/>
<dbReference type="InterPro" id="IPR000390">
    <property type="entry name" value="Small_drug/metabolite_transptr"/>
</dbReference>
<evidence type="ECO:0000256" key="5">
    <source>
        <dbReference type="ARBA" id="ARBA00022989"/>
    </source>
</evidence>
<dbReference type="GO" id="GO:0005886">
    <property type="term" value="C:plasma membrane"/>
    <property type="evidence" value="ECO:0007669"/>
    <property type="project" value="UniProtKB-SubCell"/>
</dbReference>
<dbReference type="SUPFAM" id="SSF103481">
    <property type="entry name" value="Multidrug resistance efflux transporter EmrE"/>
    <property type="match status" value="1"/>
</dbReference>
<dbReference type="FunFam" id="1.10.3730.20:FF:000001">
    <property type="entry name" value="Quaternary ammonium compound resistance transporter SugE"/>
    <property type="match status" value="1"/>
</dbReference>
<keyword evidence="3" id="KW-1003">Cell membrane</keyword>
<feature type="transmembrane region" description="Helical" evidence="8">
    <location>
        <begin position="34"/>
        <end position="55"/>
    </location>
</feature>
<reference evidence="10" key="1">
    <citation type="submission" date="2014-08" db="EMBL/GenBank/DDBJ databases">
        <title>Coriobacteriaceae sp. complete genome.</title>
        <authorList>
            <person name="Looft T."/>
            <person name="Bayles D.O."/>
            <person name="Stanton T.B."/>
        </authorList>
    </citation>
    <scope>NUCLEOTIDE SEQUENCE [LARGE SCALE GENOMIC DNA]</scope>
    <source>
        <strain evidence="10">68-1-3</strain>
    </source>
</reference>
<comment type="subcellular location">
    <subcellularLocation>
        <location evidence="1 7">Cell membrane</location>
        <topology evidence="1 7">Multi-pass membrane protein</topology>
    </subcellularLocation>
</comment>
<feature type="transmembrane region" description="Helical" evidence="8">
    <location>
        <begin position="62"/>
        <end position="83"/>
    </location>
</feature>
<name>A0A0A8B771_9ACTN</name>
<evidence type="ECO:0000256" key="6">
    <source>
        <dbReference type="ARBA" id="ARBA00023136"/>
    </source>
</evidence>
<keyword evidence="2" id="KW-0813">Transport</keyword>
<organism evidence="9 10">
    <name type="scientific">Berryella intestinalis</name>
    <dbReference type="NCBI Taxonomy" id="1531429"/>
    <lineage>
        <taxon>Bacteria</taxon>
        <taxon>Bacillati</taxon>
        <taxon>Actinomycetota</taxon>
        <taxon>Coriobacteriia</taxon>
        <taxon>Eggerthellales</taxon>
        <taxon>Eggerthellaceae</taxon>
        <taxon>Berryella</taxon>
    </lineage>
</organism>
<evidence type="ECO:0000256" key="3">
    <source>
        <dbReference type="ARBA" id="ARBA00022475"/>
    </source>
</evidence>
<dbReference type="PANTHER" id="PTHR30561:SF1">
    <property type="entry name" value="MULTIDRUG TRANSPORTER EMRE"/>
    <property type="match status" value="1"/>
</dbReference>
<dbReference type="GO" id="GO:0022857">
    <property type="term" value="F:transmembrane transporter activity"/>
    <property type="evidence" value="ECO:0007669"/>
    <property type="project" value="InterPro"/>
</dbReference>
<accession>A0A0A8B771</accession>
<evidence type="ECO:0000313" key="9">
    <source>
        <dbReference type="EMBL" id="AJC12653.1"/>
    </source>
</evidence>
<dbReference type="HOGENOM" id="CLU_133067_0_3_11"/>
<keyword evidence="4 7" id="KW-0812">Transmembrane</keyword>
<evidence type="ECO:0000256" key="8">
    <source>
        <dbReference type="SAM" id="Phobius"/>
    </source>
</evidence>
<dbReference type="InterPro" id="IPR045324">
    <property type="entry name" value="Small_multidrug_res"/>
</dbReference>
<evidence type="ECO:0000256" key="7">
    <source>
        <dbReference type="RuleBase" id="RU003942"/>
    </source>
</evidence>
<gene>
    <name evidence="9" type="ORF">JI75_08340</name>
</gene>
<dbReference type="Proteomes" id="UP000031121">
    <property type="component" value="Chromosome"/>
</dbReference>
<evidence type="ECO:0000313" key="10">
    <source>
        <dbReference type="Proteomes" id="UP000031121"/>
    </source>
</evidence>
<dbReference type="InterPro" id="IPR037185">
    <property type="entry name" value="EmrE-like"/>
</dbReference>
<evidence type="ECO:0000256" key="4">
    <source>
        <dbReference type="ARBA" id="ARBA00022692"/>
    </source>
</evidence>
<dbReference type="Gene3D" id="1.10.3730.20">
    <property type="match status" value="1"/>
</dbReference>
<evidence type="ECO:0000256" key="2">
    <source>
        <dbReference type="ARBA" id="ARBA00022448"/>
    </source>
</evidence>
<feature type="transmembrane region" description="Helical" evidence="8">
    <location>
        <begin position="89"/>
        <end position="107"/>
    </location>
</feature>
<proteinExistence type="inferred from homology"/>
<feature type="transmembrane region" description="Helical" evidence="8">
    <location>
        <begin position="7"/>
        <end position="28"/>
    </location>
</feature>
<dbReference type="PANTHER" id="PTHR30561">
    <property type="entry name" value="SMR FAMILY PROTON-DEPENDENT DRUG EFFLUX TRANSPORTER SUGE"/>
    <property type="match status" value="1"/>
</dbReference>
<dbReference type="STRING" id="1531429.JI75_08340"/>
<evidence type="ECO:0000256" key="1">
    <source>
        <dbReference type="ARBA" id="ARBA00004651"/>
    </source>
</evidence>
<dbReference type="RefSeq" id="WP_039690093.1">
    <property type="nucleotide sequence ID" value="NZ_CP009302.1"/>
</dbReference>
<protein>
    <submittedName>
        <fullName evidence="9">Multidrug transporter</fullName>
    </submittedName>
</protein>